<evidence type="ECO:0000313" key="3">
    <source>
        <dbReference type="Proteomes" id="UP000217343"/>
    </source>
</evidence>
<feature type="transmembrane region" description="Helical" evidence="1">
    <location>
        <begin position="92"/>
        <end position="117"/>
    </location>
</feature>
<dbReference type="AlphaFoldDB" id="A0A250K3H4"/>
<dbReference type="KEGG" id="mmas:MYMAC_005942"/>
<dbReference type="RefSeq" id="WP_095960539.1">
    <property type="nucleotide sequence ID" value="NZ_CP022203.1"/>
</dbReference>
<organism evidence="2 3">
    <name type="scientific">Corallococcus macrosporus DSM 14697</name>
    <dbReference type="NCBI Taxonomy" id="1189310"/>
    <lineage>
        <taxon>Bacteria</taxon>
        <taxon>Pseudomonadati</taxon>
        <taxon>Myxococcota</taxon>
        <taxon>Myxococcia</taxon>
        <taxon>Myxococcales</taxon>
        <taxon>Cystobacterineae</taxon>
        <taxon>Myxococcaceae</taxon>
        <taxon>Corallococcus</taxon>
    </lineage>
</organism>
<keyword evidence="1" id="KW-1133">Transmembrane helix</keyword>
<name>A0A250K3H4_9BACT</name>
<reference evidence="2 3" key="1">
    <citation type="submission" date="2017-06" db="EMBL/GenBank/DDBJ databases">
        <title>Sequencing and comparative analysis of myxobacterial genomes.</title>
        <authorList>
            <person name="Rupp O."/>
            <person name="Goesmann A."/>
            <person name="Sogaard-Andersen L."/>
        </authorList>
    </citation>
    <scope>NUCLEOTIDE SEQUENCE [LARGE SCALE GENOMIC DNA]</scope>
    <source>
        <strain evidence="2 3">DSM 14697</strain>
    </source>
</reference>
<keyword evidence="1" id="KW-0472">Membrane</keyword>
<gene>
    <name evidence="2" type="ORF">MYMAC_005942</name>
</gene>
<keyword evidence="3" id="KW-1185">Reference proteome</keyword>
<dbReference type="PANTHER" id="PTHR36974:SF1">
    <property type="entry name" value="DOXX FAMILY MEMBRANE PROTEIN"/>
    <property type="match status" value="1"/>
</dbReference>
<feature type="transmembrane region" description="Helical" evidence="1">
    <location>
        <begin position="28"/>
        <end position="50"/>
    </location>
</feature>
<dbReference type="Proteomes" id="UP000217343">
    <property type="component" value="Chromosome"/>
</dbReference>
<protein>
    <submittedName>
        <fullName evidence="2">Membrane protein</fullName>
    </submittedName>
</protein>
<feature type="transmembrane region" description="Helical" evidence="1">
    <location>
        <begin position="62"/>
        <end position="86"/>
    </location>
</feature>
<dbReference type="OrthoDB" id="129693at2"/>
<feature type="transmembrane region" description="Helical" evidence="1">
    <location>
        <begin position="124"/>
        <end position="143"/>
    </location>
</feature>
<sequence>MEPLIALIAVTLVLLVLGALGVKRLRPWVVPLRGGLAVMFLLTGGAHFIGMREEMIRMVPPVLPAPGLIVTVTGLLELAGAAGLLWRRTAPLAAACLSVLLVLMFPANVYAVLAGVLTAPYDQLLPRTLMQIVFLSATLAVVVHDVRARWRASGPPPAIHVNPTKAHP</sequence>
<keyword evidence="1" id="KW-0812">Transmembrane</keyword>
<proteinExistence type="predicted"/>
<evidence type="ECO:0000256" key="1">
    <source>
        <dbReference type="SAM" id="Phobius"/>
    </source>
</evidence>
<dbReference type="PANTHER" id="PTHR36974">
    <property type="entry name" value="MEMBRANE PROTEIN-RELATED"/>
    <property type="match status" value="1"/>
</dbReference>
<accession>A0A250K3H4</accession>
<evidence type="ECO:0000313" key="2">
    <source>
        <dbReference type="EMBL" id="ATB50287.1"/>
    </source>
</evidence>
<dbReference type="EMBL" id="CP022203">
    <property type="protein sequence ID" value="ATB50287.1"/>
    <property type="molecule type" value="Genomic_DNA"/>
</dbReference>